<dbReference type="GO" id="GO:0016887">
    <property type="term" value="F:ATP hydrolysis activity"/>
    <property type="evidence" value="ECO:0007669"/>
    <property type="project" value="TreeGrafter"/>
</dbReference>
<dbReference type="GO" id="GO:0005634">
    <property type="term" value="C:nucleus"/>
    <property type="evidence" value="ECO:0007669"/>
    <property type="project" value="TreeGrafter"/>
</dbReference>
<dbReference type="InterPro" id="IPR001752">
    <property type="entry name" value="Kinesin_motor_dom"/>
</dbReference>
<dbReference type="GO" id="GO:0005871">
    <property type="term" value="C:kinesin complex"/>
    <property type="evidence" value="ECO:0007669"/>
    <property type="project" value="TreeGrafter"/>
</dbReference>
<dbReference type="InterPro" id="IPR036961">
    <property type="entry name" value="Kinesin_motor_dom_sf"/>
</dbReference>
<evidence type="ECO:0000256" key="6">
    <source>
        <dbReference type="SAM" id="MobiDB-lite"/>
    </source>
</evidence>
<feature type="region of interest" description="Disordered" evidence="6">
    <location>
        <begin position="902"/>
        <end position="986"/>
    </location>
</feature>
<dbReference type="InterPro" id="IPR019821">
    <property type="entry name" value="Kinesin_motor_CS"/>
</dbReference>
<feature type="region of interest" description="Disordered" evidence="6">
    <location>
        <begin position="665"/>
        <end position="693"/>
    </location>
</feature>
<feature type="compositionally biased region" description="Acidic residues" evidence="6">
    <location>
        <begin position="907"/>
        <end position="927"/>
    </location>
</feature>
<name>A0A7S1YTC8_9STRA</name>
<dbReference type="SUPFAM" id="SSF52540">
    <property type="entry name" value="P-loop containing nucleoside triphosphate hydrolases"/>
    <property type="match status" value="1"/>
</dbReference>
<dbReference type="PRINTS" id="PR00380">
    <property type="entry name" value="KINESINHEAVY"/>
</dbReference>
<dbReference type="Gene3D" id="3.40.850.10">
    <property type="entry name" value="Kinesin motor domain"/>
    <property type="match status" value="1"/>
</dbReference>
<feature type="region of interest" description="Disordered" evidence="6">
    <location>
        <begin position="618"/>
        <end position="653"/>
    </location>
</feature>
<dbReference type="PANTHER" id="PTHR24115">
    <property type="entry name" value="KINESIN-RELATED"/>
    <property type="match status" value="1"/>
</dbReference>
<proteinExistence type="inferred from homology"/>
<sequence length="1032" mass="114559">MVPKQKETIAPQNEDGFDYLKDAGEADFEDGECNLADNSMIIEDDDEGSDNVDDDSGDFEFTSAMALRKNLTSTFENLAGVPDSKSVITNSSVKAKIAQFEKEAGGKVRFTDDHASGKRQAPISRPPIAPSTHTAKGSKIETKPKQSSSLSVYLRIRPPVVTTLPNAEYNYADAMNTIEVLNENGDSDGGIATAIRTYPPLNSNAAKVLRSGPSKSDVSDIDDAGSCCSGSDNIVSKGGIKEFHFNQVFCPDASQADVYESVAAPLVEGLFHNDQQKLGQSALLFAYGITNAGKTHTIMGSGNKSYKSGSETDSAINLNSGIMPRALHHIIQRIEETEASQQKVQLCMSYFEIYNEHIFDLLPNENSKRSKGSKGTTFSTFRGFNASVPLKLRESRDGNIFVRGLAKHRVKSVAHGLELALTAKKNRHTSSNNINSDSSRSHCICQLELVQINPHEADDDESRAGSESGYSTEQEEATISRNKRESSSMWIVDLAGSERSKRTGVMNMSSRQKEASSINASLMKLMRCLQAILNNQQPGGNSSGGSSGVIPFRESKLTHLFMGHLTGEFASRTSMIVNVNPAASDYDETQHVLSYATVARSVKISEVDYNRKRRAIAMNGDGDGSATQHTHGTNGRPLKRKNKDDLQKSSPQKVFKLKKKLSPRAMLKRKREQIEAARKRKAELQSNREHVPSVAEVASNNGRQRVRRFHTGTKSKKSEECDEIKSLRSSLEEKKNEAESLRAESLSLREELSQRESEIRIEIAEEMEHQMTAMREQYNSIIKKLKMQLNGAPTPGRSARKAKQDKAEQIIEELMDKVDECEDEIERMRDMHEEQMSALRSVHEEAVGAKDREIVSLKRLHEEALNASNEKVTELEEALEQQEADYEELKISKDEILLSYEELKEEIGDDLEDEDDSESDTDDDENKEEGSTTPRLRRLPRKRVSEVACANVPSPNPLDEPQSSNKKKFRLLRSKVTPSEEKKEHRVPLAVMTASTVNQIASAGTAEKNKTTKSRLDNALKQSDDENREVTM</sequence>
<feature type="region of interest" description="Disordered" evidence="6">
    <location>
        <begin position="112"/>
        <end position="144"/>
    </location>
</feature>
<feature type="domain" description="Kinesin motor" evidence="7">
    <location>
        <begin position="190"/>
        <end position="602"/>
    </location>
</feature>
<evidence type="ECO:0000256" key="5">
    <source>
        <dbReference type="PROSITE-ProRule" id="PRU00283"/>
    </source>
</evidence>
<gene>
    <name evidence="8" type="ORF">DBRI1063_LOCUS5024</name>
</gene>
<protein>
    <recommendedName>
        <fullName evidence="7">Kinesin motor domain-containing protein</fullName>
    </recommendedName>
</protein>
<feature type="binding site" evidence="5">
    <location>
        <begin position="288"/>
        <end position="295"/>
    </location>
    <ligand>
        <name>ATP</name>
        <dbReference type="ChEBI" id="CHEBI:30616"/>
    </ligand>
</feature>
<accession>A0A7S1YTC8</accession>
<dbReference type="GO" id="GO:0008017">
    <property type="term" value="F:microtubule binding"/>
    <property type="evidence" value="ECO:0007669"/>
    <property type="project" value="InterPro"/>
</dbReference>
<feature type="compositionally biased region" description="Polar residues" evidence="6">
    <location>
        <begin position="468"/>
        <end position="480"/>
    </location>
</feature>
<dbReference type="EMBL" id="HBGN01007903">
    <property type="protein sequence ID" value="CAD9318731.1"/>
    <property type="molecule type" value="Transcribed_RNA"/>
</dbReference>
<keyword evidence="2 5" id="KW-0547">Nucleotide-binding</keyword>
<dbReference type="GO" id="GO:0007018">
    <property type="term" value="P:microtubule-based movement"/>
    <property type="evidence" value="ECO:0007669"/>
    <property type="project" value="InterPro"/>
</dbReference>
<dbReference type="AlphaFoldDB" id="A0A7S1YTC8"/>
<dbReference type="InterPro" id="IPR027640">
    <property type="entry name" value="Kinesin-like_fam"/>
</dbReference>
<keyword evidence="4 5" id="KW-0505">Motor protein</keyword>
<evidence type="ECO:0000256" key="1">
    <source>
        <dbReference type="ARBA" id="ARBA00022701"/>
    </source>
</evidence>
<reference evidence="8" key="1">
    <citation type="submission" date="2021-01" db="EMBL/GenBank/DDBJ databases">
        <authorList>
            <person name="Corre E."/>
            <person name="Pelletier E."/>
            <person name="Niang G."/>
            <person name="Scheremetjew M."/>
            <person name="Finn R."/>
            <person name="Kale V."/>
            <person name="Holt S."/>
            <person name="Cochrane G."/>
            <person name="Meng A."/>
            <person name="Brown T."/>
            <person name="Cohen L."/>
        </authorList>
    </citation>
    <scope>NUCLEOTIDE SEQUENCE</scope>
    <source>
        <strain evidence="8">Pop2</strain>
    </source>
</reference>
<evidence type="ECO:0000313" key="8">
    <source>
        <dbReference type="EMBL" id="CAD9318731.1"/>
    </source>
</evidence>
<evidence type="ECO:0000256" key="2">
    <source>
        <dbReference type="ARBA" id="ARBA00022741"/>
    </source>
</evidence>
<keyword evidence="1" id="KW-0493">Microtubule</keyword>
<dbReference type="GO" id="GO:0003777">
    <property type="term" value="F:microtubule motor activity"/>
    <property type="evidence" value="ECO:0007669"/>
    <property type="project" value="InterPro"/>
</dbReference>
<evidence type="ECO:0000256" key="4">
    <source>
        <dbReference type="ARBA" id="ARBA00023175"/>
    </source>
</evidence>
<feature type="compositionally biased region" description="Basic and acidic residues" evidence="6">
    <location>
        <begin position="1007"/>
        <end position="1032"/>
    </location>
</feature>
<evidence type="ECO:0000259" key="7">
    <source>
        <dbReference type="PROSITE" id="PS50067"/>
    </source>
</evidence>
<dbReference type="SMART" id="SM00129">
    <property type="entry name" value="KISc"/>
    <property type="match status" value="1"/>
</dbReference>
<dbReference type="GO" id="GO:0005524">
    <property type="term" value="F:ATP binding"/>
    <property type="evidence" value="ECO:0007669"/>
    <property type="project" value="UniProtKB-UniRule"/>
</dbReference>
<feature type="region of interest" description="Disordered" evidence="6">
    <location>
        <begin position="457"/>
        <end position="484"/>
    </location>
</feature>
<dbReference type="PROSITE" id="PS50067">
    <property type="entry name" value="KINESIN_MOTOR_2"/>
    <property type="match status" value="1"/>
</dbReference>
<dbReference type="PANTHER" id="PTHR24115:SF1008">
    <property type="entry name" value="KINESIN-LIKE PROTEIN SUBITO"/>
    <property type="match status" value="1"/>
</dbReference>
<dbReference type="GO" id="GO:0005874">
    <property type="term" value="C:microtubule"/>
    <property type="evidence" value="ECO:0007669"/>
    <property type="project" value="UniProtKB-KW"/>
</dbReference>
<dbReference type="PROSITE" id="PS00411">
    <property type="entry name" value="KINESIN_MOTOR_1"/>
    <property type="match status" value="1"/>
</dbReference>
<comment type="similarity">
    <text evidence="5">Belongs to the TRAFAC class myosin-kinesin ATPase superfamily. Kinesin family.</text>
</comment>
<feature type="compositionally biased region" description="Basic and acidic residues" evidence="6">
    <location>
        <begin position="672"/>
        <end position="691"/>
    </location>
</feature>
<dbReference type="InterPro" id="IPR027417">
    <property type="entry name" value="P-loop_NTPase"/>
</dbReference>
<keyword evidence="3 5" id="KW-0067">ATP-binding</keyword>
<dbReference type="Pfam" id="PF00225">
    <property type="entry name" value="Kinesin"/>
    <property type="match status" value="1"/>
</dbReference>
<feature type="region of interest" description="Disordered" evidence="6">
    <location>
        <begin position="1000"/>
        <end position="1032"/>
    </location>
</feature>
<organism evidence="8">
    <name type="scientific">Ditylum brightwellii</name>
    <dbReference type="NCBI Taxonomy" id="49249"/>
    <lineage>
        <taxon>Eukaryota</taxon>
        <taxon>Sar</taxon>
        <taxon>Stramenopiles</taxon>
        <taxon>Ochrophyta</taxon>
        <taxon>Bacillariophyta</taxon>
        <taxon>Mediophyceae</taxon>
        <taxon>Lithodesmiophycidae</taxon>
        <taxon>Lithodesmiales</taxon>
        <taxon>Lithodesmiaceae</taxon>
        <taxon>Ditylum</taxon>
    </lineage>
</organism>
<evidence type="ECO:0000256" key="3">
    <source>
        <dbReference type="ARBA" id="ARBA00022840"/>
    </source>
</evidence>